<dbReference type="Gene3D" id="3.40.50.300">
    <property type="entry name" value="P-loop containing nucleotide triphosphate hydrolases"/>
    <property type="match status" value="1"/>
</dbReference>
<accession>A0A0R2HFJ6</accession>
<feature type="domain" description="ABC transporter" evidence="10">
    <location>
        <begin position="329"/>
        <end position="558"/>
    </location>
</feature>
<name>A0A0R2HFJ6_9FIRM</name>
<dbReference type="InterPro" id="IPR017871">
    <property type="entry name" value="ABC_transporter-like_CS"/>
</dbReference>
<evidence type="ECO:0000259" key="10">
    <source>
        <dbReference type="PROSITE" id="PS50893"/>
    </source>
</evidence>
<feature type="transmembrane region" description="Helical" evidence="9">
    <location>
        <begin position="55"/>
        <end position="78"/>
    </location>
</feature>
<dbReference type="FunFam" id="3.40.50.300:FF:000854">
    <property type="entry name" value="Multidrug ABC transporter ATP-binding protein"/>
    <property type="match status" value="1"/>
</dbReference>
<evidence type="ECO:0000256" key="8">
    <source>
        <dbReference type="ARBA" id="ARBA00023136"/>
    </source>
</evidence>
<dbReference type="RefSeq" id="WP_031590042.1">
    <property type="nucleotide sequence ID" value="NZ_JQBL01000001.1"/>
</dbReference>
<evidence type="ECO:0000256" key="7">
    <source>
        <dbReference type="ARBA" id="ARBA00022989"/>
    </source>
</evidence>
<dbReference type="EMBL" id="JQBL01000001">
    <property type="protein sequence ID" value="KRN51432.1"/>
    <property type="molecule type" value="Genomic_DNA"/>
</dbReference>
<dbReference type="PROSITE" id="PS50929">
    <property type="entry name" value="ABC_TM1F"/>
    <property type="match status" value="1"/>
</dbReference>
<feature type="transmembrane region" description="Helical" evidence="9">
    <location>
        <begin position="132"/>
        <end position="150"/>
    </location>
</feature>
<dbReference type="InterPro" id="IPR003593">
    <property type="entry name" value="AAA+_ATPase"/>
</dbReference>
<dbReference type="InterPro" id="IPR011527">
    <property type="entry name" value="ABC1_TM_dom"/>
</dbReference>
<keyword evidence="4 9" id="KW-0812">Transmembrane</keyword>
<dbReference type="Proteomes" id="UP000051841">
    <property type="component" value="Unassembled WGS sequence"/>
</dbReference>
<evidence type="ECO:0000259" key="11">
    <source>
        <dbReference type="PROSITE" id="PS50929"/>
    </source>
</evidence>
<dbReference type="AlphaFoldDB" id="A0A0R2HFJ6"/>
<keyword evidence="2" id="KW-0813">Transport</keyword>
<dbReference type="PANTHER" id="PTHR43394">
    <property type="entry name" value="ATP-DEPENDENT PERMEASE MDL1, MITOCHONDRIAL"/>
    <property type="match status" value="1"/>
</dbReference>
<dbReference type="Pfam" id="PF00664">
    <property type="entry name" value="ABC_membrane"/>
    <property type="match status" value="1"/>
</dbReference>
<dbReference type="CDD" id="cd18548">
    <property type="entry name" value="ABC_6TM_Tm287_like"/>
    <property type="match status" value="1"/>
</dbReference>
<feature type="domain" description="ABC transmembrane type-1" evidence="11">
    <location>
        <begin position="15"/>
        <end position="297"/>
    </location>
</feature>
<evidence type="ECO:0000313" key="12">
    <source>
        <dbReference type="EMBL" id="KRN51432.1"/>
    </source>
</evidence>
<evidence type="ECO:0000256" key="1">
    <source>
        <dbReference type="ARBA" id="ARBA00004651"/>
    </source>
</evidence>
<reference evidence="12 13" key="1">
    <citation type="journal article" date="2015" name="Genome Announc.">
        <title>Expanding the biotechnology potential of lactobacilli through comparative genomics of 213 strains and associated genera.</title>
        <authorList>
            <person name="Sun Z."/>
            <person name="Harris H.M."/>
            <person name="McCann A."/>
            <person name="Guo C."/>
            <person name="Argimon S."/>
            <person name="Zhang W."/>
            <person name="Yang X."/>
            <person name="Jeffery I.B."/>
            <person name="Cooney J.C."/>
            <person name="Kagawa T.F."/>
            <person name="Liu W."/>
            <person name="Song Y."/>
            <person name="Salvetti E."/>
            <person name="Wrobel A."/>
            <person name="Rasinkangas P."/>
            <person name="Parkhill J."/>
            <person name="Rea M.C."/>
            <person name="O'Sullivan O."/>
            <person name="Ritari J."/>
            <person name="Douillard F.P."/>
            <person name="Paul Ross R."/>
            <person name="Yang R."/>
            <person name="Briner A.E."/>
            <person name="Felis G.E."/>
            <person name="de Vos W.M."/>
            <person name="Barrangou R."/>
            <person name="Klaenhammer T.R."/>
            <person name="Caufield P.W."/>
            <person name="Cui Y."/>
            <person name="Zhang H."/>
            <person name="O'Toole P.W."/>
        </authorList>
    </citation>
    <scope>NUCLEOTIDE SEQUENCE [LARGE SCALE GENOMIC DNA]</scope>
    <source>
        <strain evidence="12 13">DSM 20405</strain>
    </source>
</reference>
<dbReference type="InterPro" id="IPR036640">
    <property type="entry name" value="ABC1_TM_sf"/>
</dbReference>
<keyword evidence="5" id="KW-0547">Nucleotide-binding</keyword>
<evidence type="ECO:0000313" key="13">
    <source>
        <dbReference type="Proteomes" id="UP000051841"/>
    </source>
</evidence>
<evidence type="ECO:0000256" key="5">
    <source>
        <dbReference type="ARBA" id="ARBA00022741"/>
    </source>
</evidence>
<keyword evidence="3" id="KW-1003">Cell membrane</keyword>
<dbReference type="GO" id="GO:0016887">
    <property type="term" value="F:ATP hydrolysis activity"/>
    <property type="evidence" value="ECO:0007669"/>
    <property type="project" value="InterPro"/>
</dbReference>
<comment type="subcellular location">
    <subcellularLocation>
        <location evidence="1">Cell membrane</location>
        <topology evidence="1">Multi-pass membrane protein</topology>
    </subcellularLocation>
</comment>
<dbReference type="PATRIC" id="fig|1410657.5.peg.51"/>
<dbReference type="InterPro" id="IPR027417">
    <property type="entry name" value="P-loop_NTPase"/>
</dbReference>
<dbReference type="SUPFAM" id="SSF52540">
    <property type="entry name" value="P-loop containing nucleoside triphosphate hydrolases"/>
    <property type="match status" value="1"/>
</dbReference>
<evidence type="ECO:0000256" key="4">
    <source>
        <dbReference type="ARBA" id="ARBA00022692"/>
    </source>
</evidence>
<evidence type="ECO:0000256" key="3">
    <source>
        <dbReference type="ARBA" id="ARBA00022475"/>
    </source>
</evidence>
<dbReference type="InterPro" id="IPR039421">
    <property type="entry name" value="Type_1_exporter"/>
</dbReference>
<dbReference type="InterPro" id="IPR003439">
    <property type="entry name" value="ABC_transporter-like_ATP-bd"/>
</dbReference>
<keyword evidence="7 9" id="KW-1133">Transmembrane helix</keyword>
<dbReference type="SMART" id="SM00382">
    <property type="entry name" value="AAA"/>
    <property type="match status" value="1"/>
</dbReference>
<organism evidence="12 13">
    <name type="scientific">Kandleria vitulina DSM 20405</name>
    <dbReference type="NCBI Taxonomy" id="1410657"/>
    <lineage>
        <taxon>Bacteria</taxon>
        <taxon>Bacillati</taxon>
        <taxon>Bacillota</taxon>
        <taxon>Erysipelotrichia</taxon>
        <taxon>Erysipelotrichales</taxon>
        <taxon>Coprobacillaceae</taxon>
        <taxon>Kandleria</taxon>
    </lineage>
</organism>
<dbReference type="GO" id="GO:0015421">
    <property type="term" value="F:ABC-type oligopeptide transporter activity"/>
    <property type="evidence" value="ECO:0007669"/>
    <property type="project" value="TreeGrafter"/>
</dbReference>
<protein>
    <submittedName>
        <fullName evidence="12">ABC transporter-like protein</fullName>
    </submittedName>
</protein>
<dbReference type="PROSITE" id="PS50893">
    <property type="entry name" value="ABC_TRANSPORTER_2"/>
    <property type="match status" value="1"/>
</dbReference>
<dbReference type="GO" id="GO:0005524">
    <property type="term" value="F:ATP binding"/>
    <property type="evidence" value="ECO:0007669"/>
    <property type="project" value="UniProtKB-KW"/>
</dbReference>
<gene>
    <name evidence="12" type="ORF">IV49_GL000049</name>
</gene>
<sequence>MYWKKCIKPYRWQAIIGFFFKMTEALFELCVPMAVARVIDYGVAKNDPQMIMKMAWVLFGLAIGGYCCAIVCQYFASLSSQGFGTIMRREMFNAINDYDYDNLDEMGTPTLITRITNDVNQLQDLVAMTIRLVSRSPFLIIGSLVAAFMINVQIALIFLIISPMIAFSIYWIMSHTQPLYRKIQSILDEVSSLTRENLSGVRVIRAFNKQKEEYQRFEETIDRQTYTQRHAGNLAALLNPATTVIVNLGIILILYVGGIKINAGSLTQGEVIALINYMNQILLSMYVFSNVILLYIKGSASYKRVVEVLDMHSSIIEGHESPTQNEEMIRFDHVSFSYKEGQALSDVSFVVNKNETIGIIGGTGAGKTSLVSLIPRFYDATTGKIYIKGKPISSYKFKSLRQLIGYVPQSAVLFKGSIRSNLLWGNKKASNKDIEKALEVSQAKEFVDKIGLDATIEAYGKNVSGGQRQRLTIARAIVKNPEILILDDSASALDFATDAKLRKALKTLDTTTLIVSQRVSSIAHADKIIVLRHGEIVGIGTHDQLLKDCQVYQEIVQSQSEGDHHEK</sequence>
<evidence type="ECO:0000256" key="2">
    <source>
        <dbReference type="ARBA" id="ARBA00022448"/>
    </source>
</evidence>
<evidence type="ECO:0000256" key="6">
    <source>
        <dbReference type="ARBA" id="ARBA00022840"/>
    </source>
</evidence>
<evidence type="ECO:0000256" key="9">
    <source>
        <dbReference type="SAM" id="Phobius"/>
    </source>
</evidence>
<dbReference type="PANTHER" id="PTHR43394:SF1">
    <property type="entry name" value="ATP-BINDING CASSETTE SUB-FAMILY B MEMBER 10, MITOCHONDRIAL"/>
    <property type="match status" value="1"/>
</dbReference>
<dbReference type="SUPFAM" id="SSF90123">
    <property type="entry name" value="ABC transporter transmembrane region"/>
    <property type="match status" value="1"/>
</dbReference>
<comment type="caution">
    <text evidence="12">The sequence shown here is derived from an EMBL/GenBank/DDBJ whole genome shotgun (WGS) entry which is preliminary data.</text>
</comment>
<dbReference type="PROSITE" id="PS00211">
    <property type="entry name" value="ABC_TRANSPORTER_1"/>
    <property type="match status" value="1"/>
</dbReference>
<feature type="transmembrane region" description="Helical" evidence="9">
    <location>
        <begin position="234"/>
        <end position="257"/>
    </location>
</feature>
<keyword evidence="13" id="KW-1185">Reference proteome</keyword>
<keyword evidence="6" id="KW-0067">ATP-binding</keyword>
<dbReference type="Gene3D" id="1.20.1560.10">
    <property type="entry name" value="ABC transporter type 1, transmembrane domain"/>
    <property type="match status" value="1"/>
</dbReference>
<feature type="transmembrane region" description="Helical" evidence="9">
    <location>
        <begin position="277"/>
        <end position="296"/>
    </location>
</feature>
<dbReference type="Pfam" id="PF00005">
    <property type="entry name" value="ABC_tran"/>
    <property type="match status" value="1"/>
</dbReference>
<proteinExistence type="predicted"/>
<keyword evidence="8 9" id="KW-0472">Membrane</keyword>
<dbReference type="GO" id="GO:0005886">
    <property type="term" value="C:plasma membrane"/>
    <property type="evidence" value="ECO:0007669"/>
    <property type="project" value="UniProtKB-SubCell"/>
</dbReference>